<accession>A0AAV7ZYM3</accession>
<keyword evidence="1" id="KW-0175">Coiled coil</keyword>
<reference evidence="2" key="1">
    <citation type="submission" date="2022-08" db="EMBL/GenBank/DDBJ databases">
        <title>Novel sulphate-reducing endosymbionts in the free-living metamonad Anaeramoeba.</title>
        <authorList>
            <person name="Jerlstrom-Hultqvist J."/>
            <person name="Cepicka I."/>
            <person name="Gallot-Lavallee L."/>
            <person name="Salas-Leiva D."/>
            <person name="Curtis B.A."/>
            <person name="Zahonova K."/>
            <person name="Pipaliya S."/>
            <person name="Dacks J."/>
            <person name="Roger A.J."/>
        </authorList>
    </citation>
    <scope>NUCLEOTIDE SEQUENCE</scope>
    <source>
        <strain evidence="2">Busselton2</strain>
    </source>
</reference>
<dbReference type="AlphaFoldDB" id="A0AAV7ZYM3"/>
<dbReference type="Proteomes" id="UP001146793">
    <property type="component" value="Unassembled WGS sequence"/>
</dbReference>
<evidence type="ECO:0000313" key="2">
    <source>
        <dbReference type="EMBL" id="KAJ3445560.1"/>
    </source>
</evidence>
<protein>
    <submittedName>
        <fullName evidence="2">Myosin heavy chain non-muscle</fullName>
    </submittedName>
</protein>
<feature type="coiled-coil region" evidence="1">
    <location>
        <begin position="151"/>
        <end position="269"/>
    </location>
</feature>
<evidence type="ECO:0000313" key="3">
    <source>
        <dbReference type="Proteomes" id="UP001146793"/>
    </source>
</evidence>
<feature type="coiled-coil region" evidence="1">
    <location>
        <begin position="41"/>
        <end position="82"/>
    </location>
</feature>
<gene>
    <name evidence="2" type="ORF">M0812_11439</name>
</gene>
<name>A0AAV7ZYM3_9EUKA</name>
<proteinExistence type="predicted"/>
<sequence length="312" mass="37053">MNENINDTIGYLIDCVESQTRILKLKKTKLTESKRKLNKVLESQQKHDTKYEQQKKELEETLRSVELQINMIKDDIRSAMKKQDEINDQITMMRLHAKKIDQGEGKTFKQLTTTTKTNKQKDKKEGYESLKIINKKKTKLLQLLSQHKHMFSTLLLQRSELENLVEDLKNEKVLISNYLSQLKVSEKDIQINLIENQNISLQKNKLEKEKQFILQTMNQKKKPNKKKLKKLQDQEQKLNFQIQQFSNDFEKNENENQKISKEINKRKKQAKQRKIQVIGIQKEINEKSNQFQLSVQQYTNFCLDLNSLESLN</sequence>
<comment type="caution">
    <text evidence="2">The sequence shown here is derived from an EMBL/GenBank/DDBJ whole genome shotgun (WGS) entry which is preliminary data.</text>
</comment>
<dbReference type="EMBL" id="JANTQA010000023">
    <property type="protein sequence ID" value="KAJ3445560.1"/>
    <property type="molecule type" value="Genomic_DNA"/>
</dbReference>
<organism evidence="2 3">
    <name type="scientific">Anaeramoeba flamelloides</name>
    <dbReference type="NCBI Taxonomy" id="1746091"/>
    <lineage>
        <taxon>Eukaryota</taxon>
        <taxon>Metamonada</taxon>
        <taxon>Anaeramoebidae</taxon>
        <taxon>Anaeramoeba</taxon>
    </lineage>
</organism>
<evidence type="ECO:0000256" key="1">
    <source>
        <dbReference type="SAM" id="Coils"/>
    </source>
</evidence>